<dbReference type="InParanoid" id="G3IK39"/>
<proteinExistence type="predicted"/>
<dbReference type="PANTHER" id="PTHR11096">
    <property type="entry name" value="RNA 3' TERMINAL PHOSPHATE CYCLASE"/>
    <property type="match status" value="1"/>
</dbReference>
<dbReference type="STRING" id="10029.G3IK39"/>
<dbReference type="AlphaFoldDB" id="G3IK39"/>
<dbReference type="eggNOG" id="KOG3980">
    <property type="taxonomic scope" value="Eukaryota"/>
</dbReference>
<accession>G3IK39</accession>
<evidence type="ECO:0000259" key="2">
    <source>
        <dbReference type="Pfam" id="PF01137"/>
    </source>
</evidence>
<organism evidence="3 4">
    <name type="scientific">Cricetulus griseus</name>
    <name type="common">Chinese hamster</name>
    <name type="synonym">Cricetulus barabensis griseus</name>
    <dbReference type="NCBI Taxonomy" id="10029"/>
    <lineage>
        <taxon>Eukaryota</taxon>
        <taxon>Metazoa</taxon>
        <taxon>Chordata</taxon>
        <taxon>Craniata</taxon>
        <taxon>Vertebrata</taxon>
        <taxon>Euteleostomi</taxon>
        <taxon>Mammalia</taxon>
        <taxon>Eutheria</taxon>
        <taxon>Euarchontoglires</taxon>
        <taxon>Glires</taxon>
        <taxon>Rodentia</taxon>
        <taxon>Myomorpha</taxon>
        <taxon>Muroidea</taxon>
        <taxon>Cricetidae</taxon>
        <taxon>Cricetinae</taxon>
        <taxon>Cricetulus</taxon>
    </lineage>
</organism>
<gene>
    <name evidence="3" type="ORF">I79_024232</name>
</gene>
<sequence>MEGQRVEVDGGIMEGGGQILRVSTALSCLLGLPLRVQKIRAGRSTPGLRPQHLSGLEMVRDLCDGHLEGAEIGSTEITFIPEKIRGGIHTADTKTAGSVCLLMQVSMPCVLFAASPSELRLKGGTNAEMAPQIDYTMMVRGTSLNMAGIFSWTFLLRHVFFGVNADKVGIEAAEVLLANLRHGGTVDEYLQDQVTSTTLSGSKPSFLLGLNTIMLNTDFFNCGIKYTDTFVSFSWSQCKVFPV</sequence>
<dbReference type="InterPro" id="IPR000228">
    <property type="entry name" value="RNA3'_term_phos_cyc"/>
</dbReference>
<protein>
    <recommendedName>
        <fullName evidence="1">RNA 3'-terminal phosphate cyclase</fullName>
    </recommendedName>
</protein>
<dbReference type="GO" id="GO:0005634">
    <property type="term" value="C:nucleus"/>
    <property type="evidence" value="ECO:0007669"/>
    <property type="project" value="TreeGrafter"/>
</dbReference>
<dbReference type="Gene3D" id="3.65.10.20">
    <property type="entry name" value="RNA 3'-terminal phosphate cyclase domain"/>
    <property type="match status" value="1"/>
</dbReference>
<feature type="domain" description="RNA 3'-terminal phosphate cyclase" evidence="2">
    <location>
        <begin position="13"/>
        <end position="195"/>
    </location>
</feature>
<dbReference type="Pfam" id="PF01137">
    <property type="entry name" value="RTC"/>
    <property type="match status" value="1"/>
</dbReference>
<evidence type="ECO:0000256" key="1">
    <source>
        <dbReference type="ARBA" id="ARBA00021428"/>
    </source>
</evidence>
<dbReference type="GO" id="GO:0006396">
    <property type="term" value="P:RNA processing"/>
    <property type="evidence" value="ECO:0007669"/>
    <property type="project" value="InterPro"/>
</dbReference>
<dbReference type="FunCoup" id="G3IK39">
    <property type="interactions" value="2607"/>
</dbReference>
<dbReference type="InterPro" id="IPR023797">
    <property type="entry name" value="RNA3'_phos_cyclase_dom"/>
</dbReference>
<dbReference type="EMBL" id="JH003482">
    <property type="protein sequence ID" value="EGW05082.1"/>
    <property type="molecule type" value="Genomic_DNA"/>
</dbReference>
<dbReference type="InterPro" id="IPR013792">
    <property type="entry name" value="RNA3'P_cycl/enolpyr_Trfase_a/b"/>
</dbReference>
<dbReference type="Proteomes" id="UP000001075">
    <property type="component" value="Unassembled WGS sequence"/>
</dbReference>
<evidence type="ECO:0000313" key="3">
    <source>
        <dbReference type="EMBL" id="EGW05082.1"/>
    </source>
</evidence>
<name>G3IK39_CRIGR</name>
<reference evidence="4" key="1">
    <citation type="journal article" date="2011" name="Nat. Biotechnol.">
        <title>The genomic sequence of the Chinese hamster ovary (CHO)-K1 cell line.</title>
        <authorList>
            <person name="Xu X."/>
            <person name="Nagarajan H."/>
            <person name="Lewis N.E."/>
            <person name="Pan S."/>
            <person name="Cai Z."/>
            <person name="Liu X."/>
            <person name="Chen W."/>
            <person name="Xie M."/>
            <person name="Wang W."/>
            <person name="Hammond S."/>
            <person name="Andersen M.R."/>
            <person name="Neff N."/>
            <person name="Passarelli B."/>
            <person name="Koh W."/>
            <person name="Fan H.C."/>
            <person name="Wang J."/>
            <person name="Gui Y."/>
            <person name="Lee K.H."/>
            <person name="Betenbaugh M.J."/>
            <person name="Quake S.R."/>
            <person name="Famili I."/>
            <person name="Palsson B.O."/>
            <person name="Wang J."/>
        </authorList>
    </citation>
    <scope>NUCLEOTIDE SEQUENCE [LARGE SCALE GENOMIC DNA]</scope>
    <source>
        <strain evidence="4">CHO K1 cell line</strain>
    </source>
</reference>
<evidence type="ECO:0000313" key="4">
    <source>
        <dbReference type="Proteomes" id="UP000001075"/>
    </source>
</evidence>
<dbReference type="GO" id="GO:0003963">
    <property type="term" value="F:RNA-3'-phosphate cyclase activity"/>
    <property type="evidence" value="ECO:0007669"/>
    <property type="project" value="TreeGrafter"/>
</dbReference>
<dbReference type="SUPFAM" id="SSF55205">
    <property type="entry name" value="EPT/RTPC-like"/>
    <property type="match status" value="1"/>
</dbReference>
<dbReference type="InterPro" id="IPR037136">
    <property type="entry name" value="RNA3'_phos_cyclase_dom_sf"/>
</dbReference>
<dbReference type="PANTHER" id="PTHR11096:SF0">
    <property type="entry name" value="RNA 3'-TERMINAL PHOSPHATE CYCLASE"/>
    <property type="match status" value="1"/>
</dbReference>